<protein>
    <submittedName>
        <fullName evidence="1">Uncharacterized protein</fullName>
    </submittedName>
</protein>
<keyword evidence="2" id="KW-1185">Reference proteome</keyword>
<proteinExistence type="predicted"/>
<dbReference type="AlphaFoldDB" id="A0A9X0BZE1"/>
<sequence>MGLKAPGDSLHGLAHVTEYRLLHPKRSSPDYPPPVPIALAGHFTSCVADRGRQLRAPYMTAAGLLIFGATHHDAFASTTKSNYKDW</sequence>
<name>A0A9X0BZE1_9EURO</name>
<organism evidence="1 2">
    <name type="scientific">Penicillium diatomitis</name>
    <dbReference type="NCBI Taxonomy" id="2819901"/>
    <lineage>
        <taxon>Eukaryota</taxon>
        <taxon>Fungi</taxon>
        <taxon>Dikarya</taxon>
        <taxon>Ascomycota</taxon>
        <taxon>Pezizomycotina</taxon>
        <taxon>Eurotiomycetes</taxon>
        <taxon>Eurotiomycetidae</taxon>
        <taxon>Eurotiales</taxon>
        <taxon>Aspergillaceae</taxon>
        <taxon>Penicillium</taxon>
    </lineage>
</organism>
<gene>
    <name evidence="1" type="ORF">N7539_002755</name>
</gene>
<dbReference type="RefSeq" id="XP_056792317.1">
    <property type="nucleotide sequence ID" value="XM_056932358.1"/>
</dbReference>
<evidence type="ECO:0000313" key="2">
    <source>
        <dbReference type="Proteomes" id="UP001148312"/>
    </source>
</evidence>
<dbReference type="EMBL" id="JAPWDQ010000003">
    <property type="protein sequence ID" value="KAJ5491188.1"/>
    <property type="molecule type" value="Genomic_DNA"/>
</dbReference>
<reference evidence="1" key="2">
    <citation type="journal article" date="2023" name="IMA Fungus">
        <title>Comparative genomic study of the Penicillium genus elucidates a diverse pangenome and 15 lateral gene transfer events.</title>
        <authorList>
            <person name="Petersen C."/>
            <person name="Sorensen T."/>
            <person name="Nielsen M.R."/>
            <person name="Sondergaard T.E."/>
            <person name="Sorensen J.L."/>
            <person name="Fitzpatrick D.A."/>
            <person name="Frisvad J.C."/>
            <person name="Nielsen K.L."/>
        </authorList>
    </citation>
    <scope>NUCLEOTIDE SEQUENCE</scope>
    <source>
        <strain evidence="1">IBT 30728</strain>
    </source>
</reference>
<dbReference type="GeneID" id="81622607"/>
<accession>A0A9X0BZE1</accession>
<evidence type="ECO:0000313" key="1">
    <source>
        <dbReference type="EMBL" id="KAJ5491188.1"/>
    </source>
</evidence>
<comment type="caution">
    <text evidence="1">The sequence shown here is derived from an EMBL/GenBank/DDBJ whole genome shotgun (WGS) entry which is preliminary data.</text>
</comment>
<dbReference type="Proteomes" id="UP001148312">
    <property type="component" value="Unassembled WGS sequence"/>
</dbReference>
<reference evidence="1" key="1">
    <citation type="submission" date="2022-12" db="EMBL/GenBank/DDBJ databases">
        <authorList>
            <person name="Petersen C."/>
        </authorList>
    </citation>
    <scope>NUCLEOTIDE SEQUENCE</scope>
    <source>
        <strain evidence="1">IBT 30728</strain>
    </source>
</reference>